<organism evidence="1 2">
    <name type="scientific">Acinetobacter haemolyticus ATCC 19194</name>
    <dbReference type="NCBI Taxonomy" id="707232"/>
    <lineage>
        <taxon>Bacteria</taxon>
        <taxon>Pseudomonadati</taxon>
        <taxon>Pseudomonadota</taxon>
        <taxon>Gammaproteobacteria</taxon>
        <taxon>Moraxellales</taxon>
        <taxon>Moraxellaceae</taxon>
        <taxon>Acinetobacter</taxon>
    </lineage>
</organism>
<proteinExistence type="predicted"/>
<dbReference type="HOGENOM" id="CLU_2434166_0_0_6"/>
<name>D4XK55_ACIHA</name>
<reference evidence="2" key="1">
    <citation type="submission" date="2010-03" db="EMBL/GenBank/DDBJ databases">
        <title>Complete sequence of Mobiluncus curtisii ATCC 43063.</title>
        <authorList>
            <person name="Muzny D."/>
            <person name="Qin X."/>
            <person name="Deng J."/>
            <person name="Jiang H."/>
            <person name="Liu Y."/>
            <person name="Qu J."/>
            <person name="Song X.-Z."/>
            <person name="Zhang L."/>
            <person name="Thornton R."/>
            <person name="Coyle M."/>
            <person name="Francisco L."/>
            <person name="Jackson L."/>
            <person name="Javaid M."/>
            <person name="Korchina V."/>
            <person name="Kovar C."/>
            <person name="Mata R."/>
            <person name="Mathew T."/>
            <person name="Ngo R."/>
            <person name="Nguyen L."/>
            <person name="Nguyen N."/>
            <person name="Okwuonu G."/>
            <person name="Ongeri F."/>
            <person name="Pham C."/>
            <person name="Simmons D."/>
            <person name="Wilczek-Boney K."/>
            <person name="Hale W."/>
            <person name="Jakkamsetti A."/>
            <person name="Pham P."/>
            <person name="Ruth R."/>
            <person name="San Lucas F."/>
            <person name="Warren J."/>
            <person name="Zhang J."/>
            <person name="Zhao Z."/>
            <person name="Zhou C."/>
            <person name="Zhu D."/>
            <person name="Lee S."/>
            <person name="Bess C."/>
            <person name="Blankenburg K."/>
            <person name="Forbes L."/>
            <person name="Fu Q."/>
            <person name="Gubbala S."/>
            <person name="Hirani K."/>
            <person name="Jayaseelan J.C."/>
            <person name="Lara F."/>
            <person name="Munidasa M."/>
            <person name="Palculict T."/>
            <person name="Patil S."/>
            <person name="Pu L.-L."/>
            <person name="Saada N."/>
            <person name="Tang L."/>
            <person name="Weissenberger G."/>
            <person name="Zhu Y."/>
            <person name="Hemphill L."/>
            <person name="Shang Y."/>
            <person name="Youmans B."/>
            <person name="Ayvaz T."/>
            <person name="Ross M."/>
            <person name="Santibanez J."/>
            <person name="Aqrawi P."/>
            <person name="Gross S."/>
            <person name="Joshi V."/>
            <person name="Fowler G."/>
            <person name="Nazareth L."/>
            <person name="Reid J."/>
            <person name="Worley K."/>
            <person name="Petrosino J."/>
            <person name="Highlander S."/>
            <person name="Gibbs R."/>
            <person name="Gibbs R."/>
        </authorList>
    </citation>
    <scope>NUCLEOTIDE SEQUENCE [LARGE SCALE GENOMIC DNA]</scope>
    <source>
        <strain evidence="2">ATCC 19194</strain>
    </source>
</reference>
<sequence length="90" mass="10504">MKSKAELVHDISFMSRLNNDVNLLRVTLDEIKKIDDQIQKFNIYITSNKSSKLNNQELSELLNSDNLFFMNISTPLTKNIMNVLKPYIQQ</sequence>
<evidence type="ECO:0000313" key="2">
    <source>
        <dbReference type="Proteomes" id="UP000003085"/>
    </source>
</evidence>
<comment type="caution">
    <text evidence="1">The sequence shown here is derived from an EMBL/GenBank/DDBJ whole genome shotgun (WGS) entry which is preliminary data.</text>
</comment>
<dbReference type="AlphaFoldDB" id="D4XK55"/>
<dbReference type="EMBL" id="ADMT01000036">
    <property type="protein sequence ID" value="EFF84398.1"/>
    <property type="molecule type" value="Genomic_DNA"/>
</dbReference>
<evidence type="ECO:0000313" key="1">
    <source>
        <dbReference type="EMBL" id="EFF84398.1"/>
    </source>
</evidence>
<accession>D4XK55</accession>
<dbReference type="Proteomes" id="UP000003085">
    <property type="component" value="Unassembled WGS sequence"/>
</dbReference>
<protein>
    <submittedName>
        <fullName evidence="1">Uncharacterized protein</fullName>
    </submittedName>
</protein>
<dbReference type="RefSeq" id="WP_004641752.1">
    <property type="nucleotide sequence ID" value="NZ_GG770436.1"/>
</dbReference>
<gene>
    <name evidence="1" type="ORF">HMP0015_0097</name>
</gene>